<dbReference type="Proteomes" id="UP000235371">
    <property type="component" value="Unassembled WGS sequence"/>
</dbReference>
<comment type="similarity">
    <text evidence="7">Belongs to the chloroperoxidase family.</text>
</comment>
<protein>
    <submittedName>
        <fullName evidence="9">Cloroperoxidase</fullName>
    </submittedName>
</protein>
<evidence type="ECO:0000256" key="7">
    <source>
        <dbReference type="ARBA" id="ARBA00025795"/>
    </source>
</evidence>
<evidence type="ECO:0000256" key="6">
    <source>
        <dbReference type="ARBA" id="ARBA00023004"/>
    </source>
</evidence>
<feature type="domain" description="Heme haloperoxidase family profile" evidence="8">
    <location>
        <begin position="59"/>
        <end position="266"/>
    </location>
</feature>
<comment type="cofactor">
    <cofactor evidence="1">
        <name>heme b</name>
        <dbReference type="ChEBI" id="CHEBI:60344"/>
    </cofactor>
</comment>
<dbReference type="SUPFAM" id="SSF47571">
    <property type="entry name" value="Cloroperoxidase"/>
    <property type="match status" value="1"/>
</dbReference>
<dbReference type="Gene3D" id="1.10.489.10">
    <property type="entry name" value="Chloroperoxidase-like"/>
    <property type="match status" value="1"/>
</dbReference>
<evidence type="ECO:0000256" key="2">
    <source>
        <dbReference type="ARBA" id="ARBA00022559"/>
    </source>
</evidence>
<dbReference type="AlphaFoldDB" id="A0A2J6SR99"/>
<keyword evidence="6" id="KW-0408">Iron</keyword>
<dbReference type="RefSeq" id="XP_024730212.1">
    <property type="nucleotide sequence ID" value="XM_024881489.1"/>
</dbReference>
<dbReference type="PANTHER" id="PTHR33577">
    <property type="entry name" value="STERIGMATOCYSTIN BIOSYNTHESIS PEROXIDASE STCC-RELATED"/>
    <property type="match status" value="1"/>
</dbReference>
<dbReference type="GO" id="GO:0004601">
    <property type="term" value="F:peroxidase activity"/>
    <property type="evidence" value="ECO:0007669"/>
    <property type="project" value="UniProtKB-KW"/>
</dbReference>
<sequence length="277" mass="30777">MHPTPLNTPKIPKALSLPFLPHTPQPSSQIPYFAIMHLTLTNTIRGLFTFGSAKKPESTDHSYEYIRGPIEERGPCPGLNALANQGYLPRDGKNLTLAKVDSALKTALHFSSPLAASLSNSLKPLLRKDGTFDLVDMRRHNVLEHDRSITRLDYGAPSNPSHDNFSFQPTMFTSFLADAGPGEEPVTIKSLAKTYARRKKESKKEGGKLGLGLWFVNVLQTVSLLNTAGKGGRLERGLLRTFYEEERFEVRILEDETERSLLGLVGKGVVLLWHVVF</sequence>
<reference evidence="9 10" key="1">
    <citation type="submission" date="2016-04" db="EMBL/GenBank/DDBJ databases">
        <title>A degradative enzymes factory behind the ericoid mycorrhizal symbiosis.</title>
        <authorList>
            <consortium name="DOE Joint Genome Institute"/>
            <person name="Martino E."/>
            <person name="Morin E."/>
            <person name="Grelet G."/>
            <person name="Kuo A."/>
            <person name="Kohler A."/>
            <person name="Daghino S."/>
            <person name="Barry K."/>
            <person name="Choi C."/>
            <person name="Cichocki N."/>
            <person name="Clum A."/>
            <person name="Copeland A."/>
            <person name="Hainaut M."/>
            <person name="Haridas S."/>
            <person name="Labutti K."/>
            <person name="Lindquist E."/>
            <person name="Lipzen A."/>
            <person name="Khouja H.-R."/>
            <person name="Murat C."/>
            <person name="Ohm R."/>
            <person name="Olson A."/>
            <person name="Spatafora J."/>
            <person name="Veneault-Fourrey C."/>
            <person name="Henrissat B."/>
            <person name="Grigoriev I."/>
            <person name="Martin F."/>
            <person name="Perotto S."/>
        </authorList>
    </citation>
    <scope>NUCLEOTIDE SEQUENCE [LARGE SCALE GENOMIC DNA]</scope>
    <source>
        <strain evidence="9 10">E</strain>
    </source>
</reference>
<accession>A0A2J6SR99</accession>
<name>A0A2J6SR99_9HELO</name>
<organism evidence="9 10">
    <name type="scientific">Hyaloscypha bicolor E</name>
    <dbReference type="NCBI Taxonomy" id="1095630"/>
    <lineage>
        <taxon>Eukaryota</taxon>
        <taxon>Fungi</taxon>
        <taxon>Dikarya</taxon>
        <taxon>Ascomycota</taxon>
        <taxon>Pezizomycotina</taxon>
        <taxon>Leotiomycetes</taxon>
        <taxon>Helotiales</taxon>
        <taxon>Hyaloscyphaceae</taxon>
        <taxon>Hyaloscypha</taxon>
        <taxon>Hyaloscypha bicolor</taxon>
    </lineage>
</organism>
<dbReference type="GO" id="GO:0046872">
    <property type="term" value="F:metal ion binding"/>
    <property type="evidence" value="ECO:0007669"/>
    <property type="project" value="UniProtKB-KW"/>
</dbReference>
<evidence type="ECO:0000256" key="1">
    <source>
        <dbReference type="ARBA" id="ARBA00001970"/>
    </source>
</evidence>
<keyword evidence="4" id="KW-0479">Metal-binding</keyword>
<keyword evidence="5" id="KW-0560">Oxidoreductase</keyword>
<gene>
    <name evidence="9" type="ORF">K444DRAFT_619278</name>
</gene>
<evidence type="ECO:0000256" key="3">
    <source>
        <dbReference type="ARBA" id="ARBA00022617"/>
    </source>
</evidence>
<dbReference type="STRING" id="1095630.A0A2J6SR99"/>
<evidence type="ECO:0000256" key="5">
    <source>
        <dbReference type="ARBA" id="ARBA00023002"/>
    </source>
</evidence>
<dbReference type="InterPro" id="IPR000028">
    <property type="entry name" value="Chloroperoxidase"/>
</dbReference>
<evidence type="ECO:0000256" key="4">
    <source>
        <dbReference type="ARBA" id="ARBA00022723"/>
    </source>
</evidence>
<evidence type="ECO:0000313" key="10">
    <source>
        <dbReference type="Proteomes" id="UP000235371"/>
    </source>
</evidence>
<dbReference type="InterPro" id="IPR036851">
    <property type="entry name" value="Chloroperoxidase-like_sf"/>
</dbReference>
<dbReference type="PANTHER" id="PTHR33577:SF18">
    <property type="entry name" value="HEME HALOPEROXIDASE FAMILY PROFILE DOMAIN-CONTAINING PROTEIN"/>
    <property type="match status" value="1"/>
</dbReference>
<evidence type="ECO:0000259" key="8">
    <source>
        <dbReference type="PROSITE" id="PS51405"/>
    </source>
</evidence>
<dbReference type="PROSITE" id="PS51405">
    <property type="entry name" value="HEME_HALOPEROXIDASE"/>
    <property type="match status" value="1"/>
</dbReference>
<dbReference type="InParanoid" id="A0A2J6SR99"/>
<dbReference type="Pfam" id="PF01328">
    <property type="entry name" value="Peroxidase_2"/>
    <property type="match status" value="1"/>
</dbReference>
<evidence type="ECO:0000313" key="9">
    <source>
        <dbReference type="EMBL" id="PMD53308.1"/>
    </source>
</evidence>
<keyword evidence="3" id="KW-0349">Heme</keyword>
<dbReference type="EMBL" id="KZ613887">
    <property type="protein sequence ID" value="PMD53308.1"/>
    <property type="molecule type" value="Genomic_DNA"/>
</dbReference>
<proteinExistence type="inferred from homology"/>
<dbReference type="OrthoDB" id="407298at2759"/>
<keyword evidence="10" id="KW-1185">Reference proteome</keyword>
<keyword evidence="2 9" id="KW-0575">Peroxidase</keyword>
<dbReference type="GeneID" id="36589566"/>